<proteinExistence type="predicted"/>
<keyword evidence="3 4" id="KW-0539">Nucleus</keyword>
<keyword evidence="7" id="KW-1185">Reference proteome</keyword>
<reference evidence="7" key="1">
    <citation type="submission" date="2011-08" db="EMBL/GenBank/DDBJ databases">
        <title>The draft genome of Latimeria chalumnae.</title>
        <authorList>
            <person name="Di Palma F."/>
            <person name="Alfoldi J."/>
            <person name="Johnson J."/>
            <person name="Berlin A."/>
            <person name="Gnerre S."/>
            <person name="Jaffe D."/>
            <person name="MacCallum I."/>
            <person name="Young S."/>
            <person name="Walker B.J."/>
            <person name="Lander E."/>
            <person name="Lindblad-Toh K."/>
        </authorList>
    </citation>
    <scope>NUCLEOTIDE SEQUENCE [LARGE SCALE GENOMIC DNA]</scope>
    <source>
        <strain evidence="7">Wild caught</strain>
    </source>
</reference>
<dbReference type="InterPro" id="IPR042988">
    <property type="entry name" value="NOBOX"/>
</dbReference>
<evidence type="ECO:0000256" key="1">
    <source>
        <dbReference type="ARBA" id="ARBA00023125"/>
    </source>
</evidence>
<dbReference type="GO" id="GO:0000981">
    <property type="term" value="F:DNA-binding transcription factor activity, RNA polymerase II-specific"/>
    <property type="evidence" value="ECO:0007669"/>
    <property type="project" value="TreeGrafter"/>
</dbReference>
<dbReference type="InterPro" id="IPR001356">
    <property type="entry name" value="HD"/>
</dbReference>
<sequence>PSKVPGLADFPLVNMKLGSAYTTRSSVRNAASASMSEKLPPLMYGPGQVVSTQAAQCTMSEDTLSLPPKKKTRTLYSGEQLEELEHMFEEDHYPDGEKRKEIAAAIGVTPQRIMVWFQNRRAKWRKVEKMQLKPKKTPSDVAATSAVSTQSSDTGCHAQIQFPVGSSGAVLDGSTEIDASVLPVSWGEVCASVLPVSWGEVSWGEFCASVFPVLRDAGLSLTSSLSYSAATPRGNRMEYFPTVPSPPPLRRASLPLAMTFNPASHIIPLMLDTPESTSCTPTAQDGPLRDYFSFSDTGGPIQSPVLGDQLGGGLKLSTQFYHHGNQAVQQMASLPLGQFKQPLQSGLLGPHAHNSSQLPQYTRLPFQIKPGTGPASTPPVETGTTFLAFGGGGGTAPGGQSAGNQILVQQGAHGGVTTYQTIPWGDLYTQ</sequence>
<dbReference type="PANTHER" id="PTHR47060">
    <property type="entry name" value="HOMEOBOX PROTEIN NOBOX"/>
    <property type="match status" value="1"/>
</dbReference>
<dbReference type="GO" id="GO:0000978">
    <property type="term" value="F:RNA polymerase II cis-regulatory region sequence-specific DNA binding"/>
    <property type="evidence" value="ECO:0007669"/>
    <property type="project" value="TreeGrafter"/>
</dbReference>
<protein>
    <recommendedName>
        <fullName evidence="5">Homeobox domain-containing protein</fullName>
    </recommendedName>
</protein>
<evidence type="ECO:0000313" key="6">
    <source>
        <dbReference type="Ensembl" id="ENSLACP00000014560.1"/>
    </source>
</evidence>
<dbReference type="Pfam" id="PF00046">
    <property type="entry name" value="Homeodomain"/>
    <property type="match status" value="1"/>
</dbReference>
<dbReference type="InterPro" id="IPR009057">
    <property type="entry name" value="Homeodomain-like_sf"/>
</dbReference>
<dbReference type="PRINTS" id="PR00031">
    <property type="entry name" value="HTHREPRESSR"/>
</dbReference>
<reference evidence="6" key="2">
    <citation type="submission" date="2025-08" db="UniProtKB">
        <authorList>
            <consortium name="Ensembl"/>
        </authorList>
    </citation>
    <scope>IDENTIFICATION</scope>
</reference>
<dbReference type="GO" id="GO:0005634">
    <property type="term" value="C:nucleus"/>
    <property type="evidence" value="ECO:0007669"/>
    <property type="project" value="UniProtKB-SubCell"/>
</dbReference>
<evidence type="ECO:0000259" key="5">
    <source>
        <dbReference type="PROSITE" id="PS50071"/>
    </source>
</evidence>
<dbReference type="InParanoid" id="H3AY39"/>
<dbReference type="OMA" id="FAEDHYP"/>
<evidence type="ECO:0000256" key="3">
    <source>
        <dbReference type="PROSITE-ProRule" id="PRU00108"/>
    </source>
</evidence>
<dbReference type="CDD" id="cd00086">
    <property type="entry name" value="homeodomain"/>
    <property type="match status" value="1"/>
</dbReference>
<keyword evidence="1 3" id="KW-0238">DNA-binding</keyword>
<feature type="DNA-binding region" description="Homeobox" evidence="3">
    <location>
        <begin position="69"/>
        <end position="128"/>
    </location>
</feature>
<dbReference type="EMBL" id="AFYH01120042">
    <property type="status" value="NOT_ANNOTATED_CDS"/>
    <property type="molecule type" value="Genomic_DNA"/>
</dbReference>
<organism evidence="6 7">
    <name type="scientific">Latimeria chalumnae</name>
    <name type="common">Coelacanth</name>
    <dbReference type="NCBI Taxonomy" id="7897"/>
    <lineage>
        <taxon>Eukaryota</taxon>
        <taxon>Metazoa</taxon>
        <taxon>Chordata</taxon>
        <taxon>Craniata</taxon>
        <taxon>Vertebrata</taxon>
        <taxon>Euteleostomi</taxon>
        <taxon>Coelacanthiformes</taxon>
        <taxon>Coelacanthidae</taxon>
        <taxon>Latimeria</taxon>
    </lineage>
</organism>
<dbReference type="STRING" id="7897.ENSLACP00000014560"/>
<dbReference type="SMART" id="SM00389">
    <property type="entry name" value="HOX"/>
    <property type="match status" value="1"/>
</dbReference>
<dbReference type="GeneTree" id="ENSGT00650000093445"/>
<dbReference type="HOGENOM" id="CLU_638662_0_0_1"/>
<dbReference type="PANTHER" id="PTHR47060:SF1">
    <property type="entry name" value="HOMEOBOX PROTEIN NOBOX"/>
    <property type="match status" value="1"/>
</dbReference>
<dbReference type="EMBL" id="AFYH01120045">
    <property type="status" value="NOT_ANNOTATED_CDS"/>
    <property type="molecule type" value="Genomic_DNA"/>
</dbReference>
<accession>H3AY39</accession>
<evidence type="ECO:0000256" key="2">
    <source>
        <dbReference type="ARBA" id="ARBA00023155"/>
    </source>
</evidence>
<dbReference type="EMBL" id="AFYH01120043">
    <property type="status" value="NOT_ANNOTATED_CDS"/>
    <property type="molecule type" value="Genomic_DNA"/>
</dbReference>
<keyword evidence="2 3" id="KW-0371">Homeobox</keyword>
<dbReference type="eggNOG" id="KOG0490">
    <property type="taxonomic scope" value="Eukaryota"/>
</dbReference>
<dbReference type="Ensembl" id="ENSLACT00000014660.1">
    <property type="protein sequence ID" value="ENSLACP00000014560.1"/>
    <property type="gene ID" value="ENSLACG00000012815.1"/>
</dbReference>
<feature type="domain" description="Homeobox" evidence="5">
    <location>
        <begin position="67"/>
        <end position="127"/>
    </location>
</feature>
<dbReference type="PROSITE" id="PS50071">
    <property type="entry name" value="HOMEOBOX_2"/>
    <property type="match status" value="1"/>
</dbReference>
<dbReference type="Gene3D" id="1.10.10.60">
    <property type="entry name" value="Homeodomain-like"/>
    <property type="match status" value="1"/>
</dbReference>
<dbReference type="FunCoup" id="H3AY39">
    <property type="interactions" value="184"/>
</dbReference>
<dbReference type="InterPro" id="IPR000047">
    <property type="entry name" value="HTH_motif"/>
</dbReference>
<name>H3AY39_LATCH</name>
<dbReference type="Proteomes" id="UP000008672">
    <property type="component" value="Unassembled WGS sequence"/>
</dbReference>
<comment type="subcellular location">
    <subcellularLocation>
        <location evidence="3 4">Nucleus</location>
    </subcellularLocation>
</comment>
<dbReference type="AlphaFoldDB" id="H3AY39"/>
<evidence type="ECO:0000313" key="7">
    <source>
        <dbReference type="Proteomes" id="UP000008672"/>
    </source>
</evidence>
<reference evidence="6" key="3">
    <citation type="submission" date="2025-09" db="UniProtKB">
        <authorList>
            <consortium name="Ensembl"/>
        </authorList>
    </citation>
    <scope>IDENTIFICATION</scope>
</reference>
<evidence type="ECO:0000256" key="4">
    <source>
        <dbReference type="RuleBase" id="RU000682"/>
    </source>
</evidence>
<dbReference type="SUPFAM" id="SSF46689">
    <property type="entry name" value="Homeodomain-like"/>
    <property type="match status" value="1"/>
</dbReference>
<dbReference type="EMBL" id="AFYH01120044">
    <property type="status" value="NOT_ANNOTATED_CDS"/>
    <property type="molecule type" value="Genomic_DNA"/>
</dbReference>